<dbReference type="Pfam" id="PF13520">
    <property type="entry name" value="AA_permease_2"/>
    <property type="match status" value="1"/>
</dbReference>
<name>F0YKE2_AURAN</name>
<evidence type="ECO:0000256" key="9">
    <source>
        <dbReference type="SAM" id="Phobius"/>
    </source>
</evidence>
<feature type="transmembrane region" description="Helical" evidence="9">
    <location>
        <begin position="168"/>
        <end position="189"/>
    </location>
</feature>
<dbReference type="RefSeq" id="XP_009040829.1">
    <property type="nucleotide sequence ID" value="XM_009042581.1"/>
</dbReference>
<evidence type="ECO:0000256" key="2">
    <source>
        <dbReference type="ARBA" id="ARBA00022448"/>
    </source>
</evidence>
<feature type="transmembrane region" description="Helical" evidence="9">
    <location>
        <begin position="398"/>
        <end position="416"/>
    </location>
</feature>
<evidence type="ECO:0000256" key="5">
    <source>
        <dbReference type="ARBA" id="ARBA00022989"/>
    </source>
</evidence>
<keyword evidence="2" id="KW-0813">Transport</keyword>
<evidence type="ECO:0000313" key="10">
    <source>
        <dbReference type="EMBL" id="EGB04442.1"/>
    </source>
</evidence>
<keyword evidence="4 9" id="KW-0812">Transmembrane</keyword>
<keyword evidence="3" id="KW-1003">Cell membrane</keyword>
<dbReference type="GO" id="GO:0005886">
    <property type="term" value="C:plasma membrane"/>
    <property type="evidence" value="ECO:0007669"/>
    <property type="project" value="UniProtKB-SubCell"/>
</dbReference>
<sequence length="504" mass="53116">MIQAPLVDDAATRRRSSGARYESPLPLAGLVALTFFSVTGGPFGQELLVKAGGPLVALGSFALMTLLWSVPEALMTAELSSAFPEAAGFAAWSNAAYGPLVAWVDAWCSWVSGVVDNAVYPVLVLEYASRATDAFDDPLPRALFVVGFVAGLTYLCHRGLDLTGRSAVALTAFVLAPFGVLVVVAIPTLRPARWLARPAAWRDVRLRSLVNNLFWNVNYYDSASAWAGDTRRETWGVAMASSVALCAASSLLPMLAATGGSSLDRRDYRNGSYVTIATDLAGPWLGLWIVLSAAAANVGMFVSEMSSDAYQLTGMAERGLLPAALAKKSDTAGTPTLAILLSAGGVLALSRLSFEAIVATENLLYVVSMVIELSAFYRLRKTRKDLDRRYVAPLSDGALLATLAPAVLCLALVAAVQPLEVWLLSAGLLVAGLALYGAIGATRRGNRLCAYHVLHADWAAPPGGLAARLGWADRLDDDPAALPEYDAAPPELSTGDEAASPLTS</sequence>
<feature type="transmembrane region" description="Helical" evidence="9">
    <location>
        <begin position="235"/>
        <end position="259"/>
    </location>
</feature>
<feature type="transmembrane region" description="Helical" evidence="9">
    <location>
        <begin position="422"/>
        <end position="439"/>
    </location>
</feature>
<keyword evidence="6 9" id="KW-0472">Membrane</keyword>
<comment type="subcellular location">
    <subcellularLocation>
        <location evidence="1">Cell membrane</location>
        <topology evidence="1">Multi-pass membrane protein</topology>
    </subcellularLocation>
</comment>
<dbReference type="Proteomes" id="UP000002729">
    <property type="component" value="Unassembled WGS sequence"/>
</dbReference>
<evidence type="ECO:0000256" key="1">
    <source>
        <dbReference type="ARBA" id="ARBA00004651"/>
    </source>
</evidence>
<keyword evidence="11" id="KW-1185">Reference proteome</keyword>
<dbReference type="OrthoDB" id="5982228at2759"/>
<feature type="transmembrane region" description="Helical" evidence="9">
    <location>
        <begin position="356"/>
        <end position="377"/>
    </location>
</feature>
<dbReference type="Gene3D" id="1.20.1740.10">
    <property type="entry name" value="Amino acid/polyamine transporter I"/>
    <property type="match status" value="1"/>
</dbReference>
<dbReference type="InterPro" id="IPR044566">
    <property type="entry name" value="RMV1-like"/>
</dbReference>
<dbReference type="InterPro" id="IPR002293">
    <property type="entry name" value="AA/rel_permease1"/>
</dbReference>
<dbReference type="KEGG" id="aaf:AURANDRAFT_32482"/>
<gene>
    <name evidence="10" type="primary">AOT12</name>
    <name evidence="10" type="ORF">AURANDRAFT_32482</name>
</gene>
<feature type="region of interest" description="Disordered" evidence="8">
    <location>
        <begin position="480"/>
        <end position="504"/>
    </location>
</feature>
<feature type="transmembrane region" description="Helical" evidence="9">
    <location>
        <begin position="51"/>
        <end position="70"/>
    </location>
</feature>
<dbReference type="GO" id="GO:0015203">
    <property type="term" value="F:polyamine transmembrane transporter activity"/>
    <property type="evidence" value="ECO:0007669"/>
    <property type="project" value="UniProtKB-ARBA"/>
</dbReference>
<dbReference type="AlphaFoldDB" id="F0YKE2"/>
<evidence type="ECO:0000256" key="3">
    <source>
        <dbReference type="ARBA" id="ARBA00022475"/>
    </source>
</evidence>
<evidence type="ECO:0000256" key="4">
    <source>
        <dbReference type="ARBA" id="ARBA00022692"/>
    </source>
</evidence>
<dbReference type="OMA" id="AALTYMN"/>
<protein>
    <submittedName>
        <fullName evidence="10">Uncharacterized protein AOT12</fullName>
    </submittedName>
</protein>
<proteinExistence type="inferred from homology"/>
<accession>F0YKE2</accession>
<feature type="transmembrane region" description="Helical" evidence="9">
    <location>
        <begin position="139"/>
        <end position="156"/>
    </location>
</feature>
<dbReference type="PIRSF" id="PIRSF006060">
    <property type="entry name" value="AA_transporter"/>
    <property type="match status" value="1"/>
</dbReference>
<feature type="transmembrane region" description="Helical" evidence="9">
    <location>
        <begin position="280"/>
        <end position="302"/>
    </location>
</feature>
<dbReference type="PANTHER" id="PTHR45826:SF2">
    <property type="entry name" value="AMINO ACID TRANSPORTER"/>
    <property type="match status" value="1"/>
</dbReference>
<reference evidence="10 11" key="1">
    <citation type="journal article" date="2011" name="Proc. Natl. Acad. Sci. U.S.A.">
        <title>Niche of harmful alga Aureococcus anophagefferens revealed through ecogenomics.</title>
        <authorList>
            <person name="Gobler C.J."/>
            <person name="Berry D.L."/>
            <person name="Dyhrman S.T."/>
            <person name="Wilhelm S.W."/>
            <person name="Salamov A."/>
            <person name="Lobanov A.V."/>
            <person name="Zhang Y."/>
            <person name="Collier J.L."/>
            <person name="Wurch L.L."/>
            <person name="Kustka A.B."/>
            <person name="Dill B.D."/>
            <person name="Shah M."/>
            <person name="VerBerkmoes N.C."/>
            <person name="Kuo A."/>
            <person name="Terry A."/>
            <person name="Pangilinan J."/>
            <person name="Lindquist E.A."/>
            <person name="Lucas S."/>
            <person name="Paulsen I.T."/>
            <person name="Hattenrath-Lehmann T.K."/>
            <person name="Talmage S.C."/>
            <person name="Walker E.A."/>
            <person name="Koch F."/>
            <person name="Burson A.M."/>
            <person name="Marcoval M.A."/>
            <person name="Tang Y.Z."/>
            <person name="Lecleir G.R."/>
            <person name="Coyne K.J."/>
            <person name="Berg G.M."/>
            <person name="Bertrand E.M."/>
            <person name="Saito M.A."/>
            <person name="Gladyshev V.N."/>
            <person name="Grigoriev I.V."/>
        </authorList>
    </citation>
    <scope>NUCLEOTIDE SEQUENCE [LARGE SCALE GENOMIC DNA]</scope>
    <source>
        <strain evidence="11">CCMP 1984</strain>
    </source>
</reference>
<organism evidence="11">
    <name type="scientific">Aureococcus anophagefferens</name>
    <name type="common">Harmful bloom alga</name>
    <dbReference type="NCBI Taxonomy" id="44056"/>
    <lineage>
        <taxon>Eukaryota</taxon>
        <taxon>Sar</taxon>
        <taxon>Stramenopiles</taxon>
        <taxon>Ochrophyta</taxon>
        <taxon>Pelagophyceae</taxon>
        <taxon>Pelagomonadales</taxon>
        <taxon>Pelagomonadaceae</taxon>
        <taxon>Aureococcus</taxon>
    </lineage>
</organism>
<dbReference type="EMBL" id="GL833151">
    <property type="protein sequence ID" value="EGB04442.1"/>
    <property type="molecule type" value="Genomic_DNA"/>
</dbReference>
<evidence type="ECO:0000256" key="8">
    <source>
        <dbReference type="SAM" id="MobiDB-lite"/>
    </source>
</evidence>
<feature type="transmembrane region" description="Helical" evidence="9">
    <location>
        <begin position="25"/>
        <end position="44"/>
    </location>
</feature>
<evidence type="ECO:0000256" key="6">
    <source>
        <dbReference type="ARBA" id="ARBA00023136"/>
    </source>
</evidence>
<dbReference type="GeneID" id="20221149"/>
<dbReference type="eggNOG" id="KOG1287">
    <property type="taxonomic scope" value="Eukaryota"/>
</dbReference>
<keyword evidence="5 9" id="KW-1133">Transmembrane helix</keyword>
<dbReference type="PANTHER" id="PTHR45826">
    <property type="entry name" value="POLYAMINE TRANSPORTER PUT1"/>
    <property type="match status" value="1"/>
</dbReference>
<dbReference type="InParanoid" id="F0YKE2"/>
<comment type="similarity">
    <text evidence="7">Belongs to the amino acid-polyamine-organocation (APC) superfamily. Polyamine:cation symporter (PHS) (TC 2.A.3.12) family.</text>
</comment>
<evidence type="ECO:0000256" key="7">
    <source>
        <dbReference type="ARBA" id="ARBA00024041"/>
    </source>
</evidence>
<evidence type="ECO:0000313" key="11">
    <source>
        <dbReference type="Proteomes" id="UP000002729"/>
    </source>
</evidence>